<evidence type="ECO:0000259" key="2">
    <source>
        <dbReference type="PROSITE" id="PS50112"/>
    </source>
</evidence>
<feature type="transmembrane region" description="Helical" evidence="1">
    <location>
        <begin position="310"/>
        <end position="330"/>
    </location>
</feature>
<feature type="transmembrane region" description="Helical" evidence="1">
    <location>
        <begin position="20"/>
        <end position="42"/>
    </location>
</feature>
<feature type="domain" description="GGDEF" evidence="3">
    <location>
        <begin position="509"/>
        <end position="639"/>
    </location>
</feature>
<feature type="transmembrane region" description="Helical" evidence="1">
    <location>
        <begin position="85"/>
        <end position="105"/>
    </location>
</feature>
<organism evidence="4 5">
    <name type="scientific">Pilimelia anulata</name>
    <dbReference type="NCBI Taxonomy" id="53371"/>
    <lineage>
        <taxon>Bacteria</taxon>
        <taxon>Bacillati</taxon>
        <taxon>Actinomycetota</taxon>
        <taxon>Actinomycetes</taxon>
        <taxon>Micromonosporales</taxon>
        <taxon>Micromonosporaceae</taxon>
        <taxon>Pilimelia</taxon>
    </lineage>
</organism>
<feature type="transmembrane region" description="Helical" evidence="1">
    <location>
        <begin position="54"/>
        <end position="73"/>
    </location>
</feature>
<reference evidence="4" key="2">
    <citation type="submission" date="2020-09" db="EMBL/GenBank/DDBJ databases">
        <authorList>
            <person name="Sun Q."/>
            <person name="Ohkuma M."/>
        </authorList>
    </citation>
    <scope>NUCLEOTIDE SEQUENCE</scope>
    <source>
        <strain evidence="4">JCM 3090</strain>
    </source>
</reference>
<dbReference type="NCBIfam" id="TIGR00254">
    <property type="entry name" value="GGDEF"/>
    <property type="match status" value="1"/>
</dbReference>
<dbReference type="AlphaFoldDB" id="A0A8J3FCY7"/>
<dbReference type="InterPro" id="IPR000014">
    <property type="entry name" value="PAS"/>
</dbReference>
<dbReference type="CDD" id="cd00130">
    <property type="entry name" value="PAS"/>
    <property type="match status" value="1"/>
</dbReference>
<dbReference type="Proteomes" id="UP000649739">
    <property type="component" value="Unassembled WGS sequence"/>
</dbReference>
<evidence type="ECO:0000259" key="3">
    <source>
        <dbReference type="PROSITE" id="PS50887"/>
    </source>
</evidence>
<feature type="transmembrane region" description="Helical" evidence="1">
    <location>
        <begin position="117"/>
        <end position="139"/>
    </location>
</feature>
<evidence type="ECO:0008006" key="6">
    <source>
        <dbReference type="Google" id="ProtNLM"/>
    </source>
</evidence>
<dbReference type="NCBIfam" id="TIGR00229">
    <property type="entry name" value="sensory_box"/>
    <property type="match status" value="1"/>
</dbReference>
<dbReference type="Gene3D" id="3.30.450.20">
    <property type="entry name" value="PAS domain"/>
    <property type="match status" value="1"/>
</dbReference>
<dbReference type="Pfam" id="PF00990">
    <property type="entry name" value="GGDEF"/>
    <property type="match status" value="1"/>
</dbReference>
<keyword evidence="1" id="KW-1133">Transmembrane helix</keyword>
<dbReference type="Pfam" id="PF08447">
    <property type="entry name" value="PAS_3"/>
    <property type="match status" value="1"/>
</dbReference>
<evidence type="ECO:0000313" key="5">
    <source>
        <dbReference type="Proteomes" id="UP000649739"/>
    </source>
</evidence>
<feature type="domain" description="PAS" evidence="2">
    <location>
        <begin position="352"/>
        <end position="422"/>
    </location>
</feature>
<dbReference type="FunFam" id="3.30.70.270:FF:000001">
    <property type="entry name" value="Diguanylate cyclase domain protein"/>
    <property type="match status" value="1"/>
</dbReference>
<accession>A0A8J3FCY7</accession>
<comment type="caution">
    <text evidence="4">The sequence shown here is derived from an EMBL/GenBank/DDBJ whole genome shotgun (WGS) entry which is preliminary data.</text>
</comment>
<keyword evidence="5" id="KW-1185">Reference proteome</keyword>
<dbReference type="EMBL" id="BMQB01000008">
    <property type="protein sequence ID" value="GGK02210.1"/>
    <property type="molecule type" value="Genomic_DNA"/>
</dbReference>
<dbReference type="PANTHER" id="PTHR44757:SF2">
    <property type="entry name" value="BIOFILM ARCHITECTURE MAINTENANCE PROTEIN MBAA"/>
    <property type="match status" value="1"/>
</dbReference>
<evidence type="ECO:0000256" key="1">
    <source>
        <dbReference type="SAM" id="Phobius"/>
    </source>
</evidence>
<name>A0A8J3FCY7_9ACTN</name>
<dbReference type="InterPro" id="IPR052155">
    <property type="entry name" value="Biofilm_reg_signaling"/>
</dbReference>
<dbReference type="CDD" id="cd01949">
    <property type="entry name" value="GGDEF"/>
    <property type="match status" value="1"/>
</dbReference>
<dbReference type="InterPro" id="IPR000160">
    <property type="entry name" value="GGDEF_dom"/>
</dbReference>
<evidence type="ECO:0000313" key="4">
    <source>
        <dbReference type="EMBL" id="GGK02210.1"/>
    </source>
</evidence>
<dbReference type="InterPro" id="IPR029787">
    <property type="entry name" value="Nucleotide_cyclase"/>
</dbReference>
<dbReference type="PROSITE" id="PS50112">
    <property type="entry name" value="PAS"/>
    <property type="match status" value="1"/>
</dbReference>
<feature type="transmembrane region" description="Helical" evidence="1">
    <location>
        <begin position="151"/>
        <end position="170"/>
    </location>
</feature>
<dbReference type="RefSeq" id="WP_189171282.1">
    <property type="nucleotide sequence ID" value="NZ_BMQB01000008.1"/>
</dbReference>
<dbReference type="InterPro" id="IPR013655">
    <property type="entry name" value="PAS_fold_3"/>
</dbReference>
<keyword evidence="1" id="KW-0472">Membrane</keyword>
<dbReference type="InterPro" id="IPR043128">
    <property type="entry name" value="Rev_trsase/Diguanyl_cyclase"/>
</dbReference>
<gene>
    <name evidence="4" type="ORF">GCM10010123_35250</name>
</gene>
<sequence>MQLNPAVLPPAAERLPHRPAIGAGRVAIGLGLFGLALLPVFAGRLGGPVGQLHLFWTSIAVLDLIAAVAARRVAQRLAAPHMRRFWSAVAFASLLFTVGDVGYALGNLGHAGSLGEALVVVRNLTLVIGCAAVLVALLRYPSSRRTVRERVGFWLDTGTVLVGAAVFRWYLGVAPDAGGREIGIAVLTAIVLMVAAFAGARLIVSDDPPVGRWPATLLIGATAGEVLCDAVLPFPTLATAGSYGPLMLVRMLPALAVAIAATLQLRLLRYGRPSAGRLRPRRAYSVLPYVMVAAVFTLLLWNLPIVDSRALGVLTGAVGIVALVLVRQLVAFNENHRLLRRVDESLADVQRHEQRLRALLRHSSDVTSIIDANSRYAYVSPSIARVLGHPPEAVTGQHSTAFIHPDDRVELQPLMYELLASPGHTVTYQARYRHADDSWRWLEVIMTNLIDQPDVGGLVSNAREVTRARELQDRLRHEASHDPLTQLANRALFTDRLTRMLHEWTPGVSSVTVLVIDLDDFKRINDSLGHHAGDEALMALSDLVRAAIRHIDVGARLGGDEFAILLPDTTPGEATLVAQRLLESLERPVLVGGRMLRLQASVGIAAAGDRDPVALLRAADAAMYAAKQQGKNRYVIHDPWTAAAADRAVER</sequence>
<feature type="transmembrane region" description="Helical" evidence="1">
    <location>
        <begin position="286"/>
        <end position="304"/>
    </location>
</feature>
<dbReference type="PANTHER" id="PTHR44757">
    <property type="entry name" value="DIGUANYLATE CYCLASE DGCP"/>
    <property type="match status" value="1"/>
</dbReference>
<proteinExistence type="predicted"/>
<protein>
    <recommendedName>
        <fullName evidence="6">Diguanylate cyclase</fullName>
    </recommendedName>
</protein>
<dbReference type="SUPFAM" id="SSF55785">
    <property type="entry name" value="PYP-like sensor domain (PAS domain)"/>
    <property type="match status" value="1"/>
</dbReference>
<reference evidence="4" key="1">
    <citation type="journal article" date="2014" name="Int. J. Syst. Evol. Microbiol.">
        <title>Complete genome sequence of Corynebacterium casei LMG S-19264T (=DSM 44701T), isolated from a smear-ripened cheese.</title>
        <authorList>
            <consortium name="US DOE Joint Genome Institute (JGI-PGF)"/>
            <person name="Walter F."/>
            <person name="Albersmeier A."/>
            <person name="Kalinowski J."/>
            <person name="Ruckert C."/>
        </authorList>
    </citation>
    <scope>NUCLEOTIDE SEQUENCE</scope>
    <source>
        <strain evidence="4">JCM 3090</strain>
    </source>
</reference>
<feature type="transmembrane region" description="Helical" evidence="1">
    <location>
        <begin position="247"/>
        <end position="265"/>
    </location>
</feature>
<dbReference type="SMART" id="SM00267">
    <property type="entry name" value="GGDEF"/>
    <property type="match status" value="1"/>
</dbReference>
<dbReference type="PROSITE" id="PS50887">
    <property type="entry name" value="GGDEF"/>
    <property type="match status" value="1"/>
</dbReference>
<dbReference type="SMART" id="SM00091">
    <property type="entry name" value="PAS"/>
    <property type="match status" value="1"/>
</dbReference>
<keyword evidence="1" id="KW-0812">Transmembrane</keyword>
<feature type="transmembrane region" description="Helical" evidence="1">
    <location>
        <begin position="182"/>
        <end position="204"/>
    </location>
</feature>
<feature type="transmembrane region" description="Helical" evidence="1">
    <location>
        <begin position="216"/>
        <end position="235"/>
    </location>
</feature>
<dbReference type="InterPro" id="IPR035965">
    <property type="entry name" value="PAS-like_dom_sf"/>
</dbReference>
<dbReference type="SUPFAM" id="SSF55073">
    <property type="entry name" value="Nucleotide cyclase"/>
    <property type="match status" value="1"/>
</dbReference>
<dbReference type="Gene3D" id="3.30.70.270">
    <property type="match status" value="1"/>
</dbReference>